<dbReference type="EMBL" id="CM039429">
    <property type="protein sequence ID" value="KAI4349285.1"/>
    <property type="molecule type" value="Genomic_DNA"/>
</dbReference>
<gene>
    <name evidence="1" type="ORF">L6164_009894</name>
</gene>
<name>A0ACB9PKJ4_BAUVA</name>
<dbReference type="Proteomes" id="UP000828941">
    <property type="component" value="Chromosome 4"/>
</dbReference>
<accession>A0ACB9PKJ4</accession>
<reference evidence="1 2" key="1">
    <citation type="journal article" date="2022" name="DNA Res.">
        <title>Chromosomal-level genome assembly of the orchid tree Bauhinia variegata (Leguminosae; Cercidoideae) supports the allotetraploid origin hypothesis of Bauhinia.</title>
        <authorList>
            <person name="Zhong Y."/>
            <person name="Chen Y."/>
            <person name="Zheng D."/>
            <person name="Pang J."/>
            <person name="Liu Y."/>
            <person name="Luo S."/>
            <person name="Meng S."/>
            <person name="Qian L."/>
            <person name="Wei D."/>
            <person name="Dai S."/>
            <person name="Zhou R."/>
        </authorList>
    </citation>
    <scope>NUCLEOTIDE SEQUENCE [LARGE SCALE GENOMIC DNA]</scope>
    <source>
        <strain evidence="1">BV-YZ2020</strain>
    </source>
</reference>
<keyword evidence="2" id="KW-1185">Reference proteome</keyword>
<evidence type="ECO:0000313" key="2">
    <source>
        <dbReference type="Proteomes" id="UP000828941"/>
    </source>
</evidence>
<proteinExistence type="predicted"/>
<organism evidence="1 2">
    <name type="scientific">Bauhinia variegata</name>
    <name type="common">Purple orchid tree</name>
    <name type="synonym">Phanera variegata</name>
    <dbReference type="NCBI Taxonomy" id="167791"/>
    <lineage>
        <taxon>Eukaryota</taxon>
        <taxon>Viridiplantae</taxon>
        <taxon>Streptophyta</taxon>
        <taxon>Embryophyta</taxon>
        <taxon>Tracheophyta</taxon>
        <taxon>Spermatophyta</taxon>
        <taxon>Magnoliopsida</taxon>
        <taxon>eudicotyledons</taxon>
        <taxon>Gunneridae</taxon>
        <taxon>Pentapetalae</taxon>
        <taxon>rosids</taxon>
        <taxon>fabids</taxon>
        <taxon>Fabales</taxon>
        <taxon>Fabaceae</taxon>
        <taxon>Cercidoideae</taxon>
        <taxon>Cercideae</taxon>
        <taxon>Bauhiniinae</taxon>
        <taxon>Bauhinia</taxon>
    </lineage>
</organism>
<evidence type="ECO:0000313" key="1">
    <source>
        <dbReference type="EMBL" id="KAI4349285.1"/>
    </source>
</evidence>
<sequence>MTVNITSIKTSSDGAWQGDNPMDYAFPLLIVQTILVLLVSRLLAFLLNPLRQPKVIAEIIAGIVLGPSALGRSKIFMNLVFPSWSTPILESVASIGLLFFLFLVGLELDLHSIRRSGKRAFSIAAAGISLPFIFGVAVTFLLQKVIHFENHKVGYVQLVMFMGVSLSITAFPVLARILAELKLLTTQMGETAMAAAALNDVVAWILLALALALEGGGHKGPLVSIWVLFSGVAFVGFMLLVTRPLMNRVGQMGSREHQALGEACICVTLAGVMLSGFVTDLIGIHSIFGAFVFGLTIPKGEFAGEVTKRIEDFVSTLLLPLYFASNGLKTNVATLKSAEAWGILALVISTTSAGKILGTFVAAMVCMIPVRESLTLGFLMNTKGLVELIVLNIGREKKVLNDEMFTILVLMALFTTFITTPIVMAIYKPSRIASSQIRNRKLSEGVPSLRDVENEVRILACIHGPRNVPSIINLIESIRATKNSKLKLYVMHLVELTDRSSSILMVQRTRKNGFPFVNWFRRGAEHDQITTAFEGYWEVDQVTVHHMTAISALSTMHEDICYVAEKKRVAMAILPFHKWGGGEDEDAMENIGQSWRQVNQRVLQTAPCSTALLVVNRGFREWSQAAVTKRVCLIFTGGPDDRKVLELGTRMAYHPTISLTVVRFVTNGDSTNLEIQQEQELNEEDMADFKTQWNESVEYIEMDARDIIEEMLTIGKAKNYGLIIVGKGQQHLAPTMVEKMKDYQTDHAELGPIGDILSSSQGIMSSVLIVQDQDSANSNETTLHKIASEKSTITTITGIESSV</sequence>
<protein>
    <submittedName>
        <fullName evidence="1">Uncharacterized protein</fullName>
    </submittedName>
</protein>
<comment type="caution">
    <text evidence="1">The sequence shown here is derived from an EMBL/GenBank/DDBJ whole genome shotgun (WGS) entry which is preliminary data.</text>
</comment>